<reference evidence="3" key="1">
    <citation type="submission" date="2016-02" db="EMBL/GenBank/DDBJ databases">
        <authorList>
            <person name="Shin S.-K."/>
            <person name="Yi H."/>
            <person name="Kim E."/>
        </authorList>
    </citation>
    <scope>NUCLEOTIDE SEQUENCE [LARGE SCALE GENOMIC DNA]</scope>
    <source>
        <strain evidence="3">LPB0003</strain>
    </source>
</reference>
<accession>A0A1B8TQH7</accession>
<sequence>MGFLFLSCAKDFNLKKIIVSITNDISTDQRVEKVCNTLLNAGYEILLIGKKNENSKPLERNYSTKRISVFFKKGILFYAEFNLKLFFILLFTKKNMLLANDLDTLLPNYLVSLLQRKKIVYDSHELFPEIPELVNRPFAKKIWTVLEKTILPKLKNTYTVCNSIAAFYNDKYATDFKTIINLPTKKEIVKTTFPINYTDEKIILYQGAINVGRGLELMIETMSFLENCIFVIIGDGDIFESLKEKVITKNLTYKVYFLGRKNPEELHKITPLANLGISIEEDLGLNYRFALPNKIFDYIQANVPILVSDLPEMKSIVLNYNVGEIVTNRDPKKLAQQIENLLKKDFTITLEKAKETLIWEHQEELLLSIFKGAK</sequence>
<name>A0A1B8TQH7_9FLAO</name>
<evidence type="ECO:0000313" key="3">
    <source>
        <dbReference type="Proteomes" id="UP000092584"/>
    </source>
</evidence>
<feature type="domain" description="Glycosyl transferase family 1" evidence="1">
    <location>
        <begin position="197"/>
        <end position="348"/>
    </location>
</feature>
<organism evidence="2 3">
    <name type="scientific">Polaribacter vadi</name>
    <dbReference type="NCBI Taxonomy" id="1774273"/>
    <lineage>
        <taxon>Bacteria</taxon>
        <taxon>Pseudomonadati</taxon>
        <taxon>Bacteroidota</taxon>
        <taxon>Flavobacteriia</taxon>
        <taxon>Flavobacteriales</taxon>
        <taxon>Flavobacteriaceae</taxon>
    </lineage>
</organism>
<dbReference type="GO" id="GO:0016757">
    <property type="term" value="F:glycosyltransferase activity"/>
    <property type="evidence" value="ECO:0007669"/>
    <property type="project" value="InterPro"/>
</dbReference>
<proteinExistence type="predicted"/>
<comment type="caution">
    <text evidence="2">The sequence shown here is derived from an EMBL/GenBank/DDBJ whole genome shotgun (WGS) entry which is preliminary data.</text>
</comment>
<keyword evidence="3" id="KW-1185">Reference proteome</keyword>
<evidence type="ECO:0000259" key="1">
    <source>
        <dbReference type="Pfam" id="PF00534"/>
    </source>
</evidence>
<dbReference type="Pfam" id="PF00534">
    <property type="entry name" value="Glycos_transf_1"/>
    <property type="match status" value="1"/>
</dbReference>
<dbReference type="Proteomes" id="UP000092584">
    <property type="component" value="Unassembled WGS sequence"/>
</dbReference>
<dbReference type="Gene3D" id="3.40.50.2000">
    <property type="entry name" value="Glycogen Phosphorylase B"/>
    <property type="match status" value="2"/>
</dbReference>
<evidence type="ECO:0000313" key="2">
    <source>
        <dbReference type="EMBL" id="OBY61927.1"/>
    </source>
</evidence>
<dbReference type="SUPFAM" id="SSF53756">
    <property type="entry name" value="UDP-Glycosyltransferase/glycogen phosphorylase"/>
    <property type="match status" value="1"/>
</dbReference>
<gene>
    <name evidence="2" type="ORF">LPB3_14135</name>
</gene>
<dbReference type="AlphaFoldDB" id="A0A1B8TQH7"/>
<dbReference type="STRING" id="1774273.LPB03_15170"/>
<dbReference type="EMBL" id="LSFM01000025">
    <property type="protein sequence ID" value="OBY61927.1"/>
    <property type="molecule type" value="Genomic_DNA"/>
</dbReference>
<dbReference type="InterPro" id="IPR001296">
    <property type="entry name" value="Glyco_trans_1"/>
</dbReference>
<protein>
    <recommendedName>
        <fullName evidence="1">Glycosyl transferase family 1 domain-containing protein</fullName>
    </recommendedName>
</protein>